<gene>
    <name evidence="3" type="ORF">ACFY8O_23440</name>
</gene>
<keyword evidence="2" id="KW-0812">Transmembrane</keyword>
<dbReference type="Proteomes" id="UP001602322">
    <property type="component" value="Unassembled WGS sequence"/>
</dbReference>
<sequence>MTATAAEKTTHARRARTGGPEDGPKILEHILGWTLVVVLAMFVTQAGLM</sequence>
<evidence type="ECO:0000256" key="1">
    <source>
        <dbReference type="SAM" id="MobiDB-lite"/>
    </source>
</evidence>
<protein>
    <submittedName>
        <fullName evidence="3">SCO1431 family membrane protein</fullName>
    </submittedName>
</protein>
<keyword evidence="2" id="KW-0472">Membrane</keyword>
<evidence type="ECO:0000313" key="4">
    <source>
        <dbReference type="Proteomes" id="UP001602322"/>
    </source>
</evidence>
<keyword evidence="4" id="KW-1185">Reference proteome</keyword>
<feature type="region of interest" description="Disordered" evidence="1">
    <location>
        <begin position="1"/>
        <end position="24"/>
    </location>
</feature>
<evidence type="ECO:0000313" key="3">
    <source>
        <dbReference type="EMBL" id="MFF5898855.1"/>
    </source>
</evidence>
<comment type="caution">
    <text evidence="3">The sequence shown here is derived from an EMBL/GenBank/DDBJ whole genome shotgun (WGS) entry which is preliminary data.</text>
</comment>
<dbReference type="InterPro" id="IPR047816">
    <property type="entry name" value="SCO1431-like"/>
</dbReference>
<accession>A0ABW6X9W0</accession>
<dbReference type="RefSeq" id="WP_145812495.1">
    <property type="nucleotide sequence ID" value="NZ_JBIBEG010000006.1"/>
</dbReference>
<keyword evidence="2" id="KW-1133">Transmembrane helix</keyword>
<organism evidence="3 4">
    <name type="scientific">Streptomyces argenteolus</name>
    <dbReference type="NCBI Taxonomy" id="67274"/>
    <lineage>
        <taxon>Bacteria</taxon>
        <taxon>Bacillati</taxon>
        <taxon>Actinomycetota</taxon>
        <taxon>Actinomycetes</taxon>
        <taxon>Kitasatosporales</taxon>
        <taxon>Streptomycetaceae</taxon>
        <taxon>Streptomyces</taxon>
    </lineage>
</organism>
<dbReference type="NCBIfam" id="NF033485">
    <property type="entry name" value="small_SCO1431"/>
    <property type="match status" value="1"/>
</dbReference>
<feature type="transmembrane region" description="Helical" evidence="2">
    <location>
        <begin position="30"/>
        <end position="48"/>
    </location>
</feature>
<evidence type="ECO:0000256" key="2">
    <source>
        <dbReference type="SAM" id="Phobius"/>
    </source>
</evidence>
<name>A0ABW6X9W0_9ACTN</name>
<proteinExistence type="predicted"/>
<reference evidence="3 4" key="1">
    <citation type="submission" date="2024-10" db="EMBL/GenBank/DDBJ databases">
        <title>The Natural Products Discovery Center: Release of the First 8490 Sequenced Strains for Exploring Actinobacteria Biosynthetic Diversity.</title>
        <authorList>
            <person name="Kalkreuter E."/>
            <person name="Kautsar S.A."/>
            <person name="Yang D."/>
            <person name="Bader C.D."/>
            <person name="Teijaro C.N."/>
            <person name="Fluegel L."/>
            <person name="Davis C.M."/>
            <person name="Simpson J.R."/>
            <person name="Lauterbach L."/>
            <person name="Steele A.D."/>
            <person name="Gui C."/>
            <person name="Meng S."/>
            <person name="Li G."/>
            <person name="Viehrig K."/>
            <person name="Ye F."/>
            <person name="Su P."/>
            <person name="Kiefer A.F."/>
            <person name="Nichols A."/>
            <person name="Cepeda A.J."/>
            <person name="Yan W."/>
            <person name="Fan B."/>
            <person name="Jiang Y."/>
            <person name="Adhikari A."/>
            <person name="Zheng C.-J."/>
            <person name="Schuster L."/>
            <person name="Cowan T.M."/>
            <person name="Smanski M.J."/>
            <person name="Chevrette M.G."/>
            <person name="De Carvalho L.P.S."/>
            <person name="Shen B."/>
        </authorList>
    </citation>
    <scope>NUCLEOTIDE SEQUENCE [LARGE SCALE GENOMIC DNA]</scope>
    <source>
        <strain evidence="3 4">NPDC012540</strain>
    </source>
</reference>
<dbReference type="EMBL" id="JBIBEG010000006">
    <property type="protein sequence ID" value="MFF5898855.1"/>
    <property type="molecule type" value="Genomic_DNA"/>
</dbReference>